<dbReference type="GeneID" id="7272711"/>
<organism evidence="1 2">
    <name type="scientific">Methanosphaerula palustris (strain ATCC BAA-1556 / DSM 19958 / E1-9c)</name>
    <dbReference type="NCBI Taxonomy" id="521011"/>
    <lineage>
        <taxon>Archaea</taxon>
        <taxon>Methanobacteriati</taxon>
        <taxon>Methanobacteriota</taxon>
        <taxon>Stenosarchaea group</taxon>
        <taxon>Methanomicrobia</taxon>
        <taxon>Methanomicrobiales</taxon>
        <taxon>Methanoregulaceae</taxon>
        <taxon>Methanosphaerula</taxon>
    </lineage>
</organism>
<dbReference type="RefSeq" id="WP_012618518.1">
    <property type="nucleotide sequence ID" value="NC_011832.1"/>
</dbReference>
<gene>
    <name evidence="1" type="ordered locus">Mpal_1894</name>
</gene>
<dbReference type="HOGENOM" id="CLU_1840596_0_0_2"/>
<evidence type="ECO:0000313" key="2">
    <source>
        <dbReference type="Proteomes" id="UP000002457"/>
    </source>
</evidence>
<keyword evidence="2" id="KW-1185">Reference proteome</keyword>
<dbReference type="Proteomes" id="UP000002457">
    <property type="component" value="Chromosome"/>
</dbReference>
<dbReference type="STRING" id="521011.Mpal_1894"/>
<protein>
    <submittedName>
        <fullName evidence="1">Uncharacterized protein</fullName>
    </submittedName>
</protein>
<reference evidence="1 2" key="1">
    <citation type="journal article" date="2015" name="Genome Announc.">
        <title>Complete Genome Sequence of Methanosphaerula palustris E1-9CT, a Hydrogenotrophic Methanogen Isolated from a Minerotrophic Fen Peatland.</title>
        <authorList>
            <person name="Cadillo-Quiroz H."/>
            <person name="Browne P."/>
            <person name="Kyrpides N."/>
            <person name="Woyke T."/>
            <person name="Goodwin L."/>
            <person name="Detter C."/>
            <person name="Yavitt J.B."/>
            <person name="Zinder S.H."/>
        </authorList>
    </citation>
    <scope>NUCLEOTIDE SEQUENCE [LARGE SCALE GENOMIC DNA]</scope>
    <source>
        <strain evidence="2">ATCC BAA-1556 / DSM 19958 / E1-9c</strain>
    </source>
</reference>
<dbReference type="EMBL" id="CP001338">
    <property type="protein sequence ID" value="ACL17199.1"/>
    <property type="molecule type" value="Genomic_DNA"/>
</dbReference>
<proteinExistence type="predicted"/>
<accession>B8GKQ3</accession>
<sequence>MDALLERMEAIPVALARLNEREPVCEVPIPTFPMAGGCSDQVLPDELQGPVATAIRQFLCTKYVAPARAAGYTIFAVTCGEVHTKLGLTENMAIVCGVIRGHRLEETCQIELLEEVRRSRVRTSSALNRFIFRVQVNRE</sequence>
<name>B8GKQ3_METPE</name>
<evidence type="ECO:0000313" key="1">
    <source>
        <dbReference type="EMBL" id="ACL17199.1"/>
    </source>
</evidence>
<dbReference type="AlphaFoldDB" id="B8GKQ3"/>
<dbReference type="KEGG" id="mpl:Mpal_1894"/>